<proteinExistence type="predicted"/>
<accession>A0A3N2RGA3</accession>
<sequence>MESASSEFASSQSVALERASSEASFEQASQQAAAGGPATPRPVSLDGLIGSRRLWRGQGAQAAPSAQPTGHAALDAALPAGGWPEAALSELLLPHAGVGELELLWPALARLSREAPGHQAGMIVLVDPPLLPYAPAWRDAGVALSRLQVVRASGRDALWAAEQCLRSGACAAVLCWPQRADDRALRRLQVAAESGQCLGFAVREARAALNPSPAALRIAIDAAPRQLRVLKCRGGNAPARPIAFDRAFDRAAGAHEAEANPATIAQLGGRAFRPDAFGCDAANGAENIGPEGPPTIQAKATVTLVGGTSVATRLSPPPRIPAPPHP</sequence>
<evidence type="ECO:0000313" key="3">
    <source>
        <dbReference type="EMBL" id="ROU06458.1"/>
    </source>
</evidence>
<dbReference type="PANTHER" id="PTHR35369:SF3">
    <property type="entry name" value="TRANSLESION DNA SYNTHESIS-ASSOCIATED PROTEIN IMUA"/>
    <property type="match status" value="1"/>
</dbReference>
<dbReference type="InterPro" id="IPR050356">
    <property type="entry name" value="SulA_CellDiv_inhibitor"/>
</dbReference>
<keyword evidence="1" id="KW-0227">DNA damage</keyword>
<dbReference type="NCBIfam" id="NF033429">
    <property type="entry name" value="ImuA_translesion"/>
    <property type="match status" value="1"/>
</dbReference>
<dbReference type="InterPro" id="IPR047610">
    <property type="entry name" value="ImuA_translesion"/>
</dbReference>
<dbReference type="EMBL" id="RCTY01000033">
    <property type="protein sequence ID" value="ROU06458.1"/>
    <property type="molecule type" value="Genomic_DNA"/>
</dbReference>
<dbReference type="Gene3D" id="3.40.50.300">
    <property type="entry name" value="P-loop containing nucleotide triphosphate hydrolases"/>
    <property type="match status" value="1"/>
</dbReference>
<dbReference type="AlphaFoldDB" id="A0A3N2RGA3"/>
<dbReference type="SUPFAM" id="SSF52540">
    <property type="entry name" value="P-loop containing nucleoside triphosphate hydrolases"/>
    <property type="match status" value="1"/>
</dbReference>
<evidence type="ECO:0000256" key="2">
    <source>
        <dbReference type="SAM" id="MobiDB-lite"/>
    </source>
</evidence>
<reference evidence="3 4" key="1">
    <citation type="submission" date="2018-10" db="EMBL/GenBank/DDBJ databases">
        <title>The genome of Lysobacter enzymogenes OH11.</title>
        <authorList>
            <person name="Liu F."/>
            <person name="Zhao Y."/>
            <person name="Qian G."/>
            <person name="Chen Y."/>
            <person name="Xu H."/>
        </authorList>
    </citation>
    <scope>NUCLEOTIDE SEQUENCE [LARGE SCALE GENOMIC DNA]</scope>
    <source>
        <strain evidence="3 4">OH11</strain>
    </source>
</reference>
<feature type="compositionally biased region" description="Low complexity" evidence="2">
    <location>
        <begin position="19"/>
        <end position="34"/>
    </location>
</feature>
<name>A0A3N2RGA3_LYSEN</name>
<organism evidence="3 4">
    <name type="scientific">Lysobacter enzymogenes</name>
    <dbReference type="NCBI Taxonomy" id="69"/>
    <lineage>
        <taxon>Bacteria</taxon>
        <taxon>Pseudomonadati</taxon>
        <taxon>Pseudomonadota</taxon>
        <taxon>Gammaproteobacteria</taxon>
        <taxon>Lysobacterales</taxon>
        <taxon>Lysobacteraceae</taxon>
        <taxon>Lysobacter</taxon>
    </lineage>
</organism>
<feature type="region of interest" description="Disordered" evidence="2">
    <location>
        <begin position="19"/>
        <end position="42"/>
    </location>
</feature>
<comment type="caution">
    <text evidence="3">The sequence shown here is derived from an EMBL/GenBank/DDBJ whole genome shotgun (WGS) entry which is preliminary data.</text>
</comment>
<dbReference type="GO" id="GO:0006281">
    <property type="term" value="P:DNA repair"/>
    <property type="evidence" value="ECO:0007669"/>
    <property type="project" value="TreeGrafter"/>
</dbReference>
<protein>
    <submittedName>
        <fullName evidence="3">Translesion DNA synthesis-associated protein ImuA</fullName>
    </submittedName>
</protein>
<dbReference type="InterPro" id="IPR027417">
    <property type="entry name" value="P-loop_NTPase"/>
</dbReference>
<dbReference type="PANTHER" id="PTHR35369">
    <property type="entry name" value="BLR3025 PROTEIN-RELATED"/>
    <property type="match status" value="1"/>
</dbReference>
<dbReference type="Proteomes" id="UP000275910">
    <property type="component" value="Unassembled WGS sequence"/>
</dbReference>
<gene>
    <name evidence="3" type="primary">imuA</name>
    <name evidence="3" type="ORF">D9T17_13475</name>
</gene>
<evidence type="ECO:0000256" key="1">
    <source>
        <dbReference type="ARBA" id="ARBA00022763"/>
    </source>
</evidence>
<evidence type="ECO:0000313" key="4">
    <source>
        <dbReference type="Proteomes" id="UP000275910"/>
    </source>
</evidence>